<gene>
    <name evidence="1" type="ORF">QE424_000831</name>
</gene>
<comment type="caution">
    <text evidence="1">The sequence shown here is derived from an EMBL/GenBank/DDBJ whole genome shotgun (WGS) entry which is preliminary data.</text>
</comment>
<evidence type="ECO:0000313" key="1">
    <source>
        <dbReference type="EMBL" id="MDQ1107672.1"/>
    </source>
</evidence>
<sequence length="129" mass="14480">MIVYPDMEKSSPGNGWKGLIAFLRALCSIYERGKVQAPHVHVKYAQDEQIYVNWSPRRQSDIEASGLRDPGFGPGPVYYADLDLVEVRLSDWVAHKGEAGRADFAYLLETLAGSPDLDLGDETVLWKKR</sequence>
<dbReference type="EMBL" id="JAUTAS010000001">
    <property type="protein sequence ID" value="MDQ1107672.1"/>
    <property type="molecule type" value="Genomic_DNA"/>
</dbReference>
<dbReference type="Proteomes" id="UP001226084">
    <property type="component" value="Unassembled WGS sequence"/>
</dbReference>
<name>A0AAP5E925_9GAMM</name>
<protein>
    <submittedName>
        <fullName evidence="1">Uncharacterized protein</fullName>
    </submittedName>
</protein>
<dbReference type="AlphaFoldDB" id="A0AAP5E925"/>
<accession>A0AAP5E925</accession>
<proteinExistence type="predicted"/>
<organism evidence="1 2">
    <name type="scientific">Stenotrophomonas rhizophila</name>
    <dbReference type="NCBI Taxonomy" id="216778"/>
    <lineage>
        <taxon>Bacteria</taxon>
        <taxon>Pseudomonadati</taxon>
        <taxon>Pseudomonadota</taxon>
        <taxon>Gammaproteobacteria</taxon>
        <taxon>Lysobacterales</taxon>
        <taxon>Lysobacteraceae</taxon>
        <taxon>Stenotrophomonas</taxon>
    </lineage>
</organism>
<evidence type="ECO:0000313" key="2">
    <source>
        <dbReference type="Proteomes" id="UP001226084"/>
    </source>
</evidence>
<dbReference type="RefSeq" id="WP_307106446.1">
    <property type="nucleotide sequence ID" value="NZ_JAUTAS010000001.1"/>
</dbReference>
<reference evidence="1" key="1">
    <citation type="submission" date="2023-07" db="EMBL/GenBank/DDBJ databases">
        <title>Functional and genomic diversity of the sorghum phyllosphere microbiome.</title>
        <authorList>
            <person name="Shade A."/>
        </authorList>
    </citation>
    <scope>NUCLEOTIDE SEQUENCE</scope>
    <source>
        <strain evidence="1">SORGH_AS_0457</strain>
    </source>
</reference>